<feature type="transmembrane region" description="Helical" evidence="2">
    <location>
        <begin position="28"/>
        <end position="49"/>
    </location>
</feature>
<keyword evidence="2" id="KW-0472">Membrane</keyword>
<name>A0A0U3KHE6_STRGL</name>
<evidence type="ECO:0000256" key="2">
    <source>
        <dbReference type="SAM" id="Phobius"/>
    </source>
</evidence>
<protein>
    <submittedName>
        <fullName evidence="3">Uncharacterized protein</fullName>
    </submittedName>
</protein>
<dbReference type="Proteomes" id="UP000064183">
    <property type="component" value="Chromosome"/>
</dbReference>
<reference evidence="3 4" key="1">
    <citation type="journal article" date="2012" name="J. Bacteriol.">
        <title>Draft genome sequence of Streptomyces globisporus C-1027, which produces an antitumor antibiotic consisting of a nine-membered enediyne with a chromoprotein.</title>
        <authorList>
            <person name="Wang L."/>
            <person name="Wang S."/>
            <person name="He Q."/>
            <person name="Yu T."/>
            <person name="Li Q."/>
            <person name="Hong B."/>
        </authorList>
    </citation>
    <scope>NUCLEOTIDE SEQUENCE [LARGE SCALE GENOMIC DNA]</scope>
    <source>
        <strain evidence="3 4">C-1027</strain>
    </source>
</reference>
<evidence type="ECO:0000313" key="4">
    <source>
        <dbReference type="Proteomes" id="UP000064183"/>
    </source>
</evidence>
<accession>A0A0U3KHE6</accession>
<dbReference type="EMBL" id="CP013738">
    <property type="protein sequence ID" value="ALU92294.1"/>
    <property type="molecule type" value="Genomic_DNA"/>
</dbReference>
<proteinExistence type="predicted"/>
<dbReference type="PANTHER" id="PTHR42305">
    <property type="entry name" value="MEMBRANE PROTEIN RV1733C-RELATED"/>
    <property type="match status" value="1"/>
</dbReference>
<sequence>MRGQWALLRGLLCGRDNPLRRATDRREAWVALGALLLLVVGAPVAGWAGGSVADAALQRSVRAQHQERHPVDAVVVGRAPGRDRYVGDPEGGSERAARIRVVASWQAPDGSPRTGEVTTASKPGVPGSSLRIWTDATGLPVAPPMDGHAARTHAVLGGIGTFLLAAGCVEAGRRVVVGRMVRQRYARLDREWAAAGTDWGRAGTGG</sequence>
<feature type="region of interest" description="Disordered" evidence="1">
    <location>
        <begin position="107"/>
        <end position="128"/>
    </location>
</feature>
<dbReference type="PANTHER" id="PTHR42305:SF1">
    <property type="entry name" value="MEMBRANE PROTEIN RV1733C-RELATED"/>
    <property type="match status" value="1"/>
</dbReference>
<evidence type="ECO:0000256" key="1">
    <source>
        <dbReference type="SAM" id="MobiDB-lite"/>
    </source>
</evidence>
<gene>
    <name evidence="3" type="ORF">WQO_02310</name>
</gene>
<dbReference type="GeneID" id="27781124"/>
<dbReference type="RefSeq" id="WP_010061802.1">
    <property type="nucleotide sequence ID" value="NZ_CP013738.1"/>
</dbReference>
<dbReference type="InterPro" id="IPR039708">
    <property type="entry name" value="MT1774/Rv1733c-like"/>
</dbReference>
<dbReference type="STRING" id="1172567.WQO_02310"/>
<keyword evidence="2" id="KW-1133">Transmembrane helix</keyword>
<organism evidence="3 4">
    <name type="scientific">Streptomyces globisporus C-1027</name>
    <dbReference type="NCBI Taxonomy" id="1172567"/>
    <lineage>
        <taxon>Bacteria</taxon>
        <taxon>Bacillati</taxon>
        <taxon>Actinomycetota</taxon>
        <taxon>Actinomycetes</taxon>
        <taxon>Kitasatosporales</taxon>
        <taxon>Streptomycetaceae</taxon>
        <taxon>Streptomyces</taxon>
    </lineage>
</organism>
<keyword evidence="2" id="KW-0812">Transmembrane</keyword>
<dbReference type="KEGG" id="sgb:WQO_02310"/>
<evidence type="ECO:0000313" key="3">
    <source>
        <dbReference type="EMBL" id="ALU92294.1"/>
    </source>
</evidence>
<dbReference type="AlphaFoldDB" id="A0A0U3KHE6"/>